<evidence type="ECO:0000313" key="2">
    <source>
        <dbReference type="EMBL" id="KAK1624206.1"/>
    </source>
</evidence>
<organism evidence="2 3">
    <name type="scientific">Colletotrichum phormii</name>
    <dbReference type="NCBI Taxonomy" id="359342"/>
    <lineage>
        <taxon>Eukaryota</taxon>
        <taxon>Fungi</taxon>
        <taxon>Dikarya</taxon>
        <taxon>Ascomycota</taxon>
        <taxon>Pezizomycotina</taxon>
        <taxon>Sordariomycetes</taxon>
        <taxon>Hypocreomycetidae</taxon>
        <taxon>Glomerellales</taxon>
        <taxon>Glomerellaceae</taxon>
        <taxon>Colletotrichum</taxon>
        <taxon>Colletotrichum acutatum species complex</taxon>
    </lineage>
</organism>
<dbReference type="Gene3D" id="3.90.79.10">
    <property type="entry name" value="Nucleoside Triphosphate Pyrophosphohydrolase"/>
    <property type="match status" value="1"/>
</dbReference>
<feature type="region of interest" description="Disordered" evidence="1">
    <location>
        <begin position="224"/>
        <end position="243"/>
    </location>
</feature>
<dbReference type="Proteomes" id="UP001243989">
    <property type="component" value="Unassembled WGS sequence"/>
</dbReference>
<dbReference type="SUPFAM" id="SSF55811">
    <property type="entry name" value="Nudix"/>
    <property type="match status" value="1"/>
</dbReference>
<dbReference type="EMBL" id="JAHMHQ010000025">
    <property type="protein sequence ID" value="KAK1624206.1"/>
    <property type="molecule type" value="Genomic_DNA"/>
</dbReference>
<name>A0AAI9ZGU2_9PEZI</name>
<evidence type="ECO:0000313" key="3">
    <source>
        <dbReference type="Proteomes" id="UP001243989"/>
    </source>
</evidence>
<keyword evidence="3" id="KW-1185">Reference proteome</keyword>
<reference evidence="2" key="1">
    <citation type="submission" date="2021-06" db="EMBL/GenBank/DDBJ databases">
        <title>Comparative genomics, transcriptomics and evolutionary studies reveal genomic signatures of adaptation to plant cell wall in hemibiotrophic fungi.</title>
        <authorList>
            <consortium name="DOE Joint Genome Institute"/>
            <person name="Baroncelli R."/>
            <person name="Diaz J.F."/>
            <person name="Benocci T."/>
            <person name="Peng M."/>
            <person name="Battaglia E."/>
            <person name="Haridas S."/>
            <person name="Andreopoulos W."/>
            <person name="Labutti K."/>
            <person name="Pangilinan J."/>
            <person name="Floch G.L."/>
            <person name="Makela M.R."/>
            <person name="Henrissat B."/>
            <person name="Grigoriev I.V."/>
            <person name="Crouch J.A."/>
            <person name="De Vries R.P."/>
            <person name="Sukno S.A."/>
            <person name="Thon M.R."/>
        </authorList>
    </citation>
    <scope>NUCLEOTIDE SEQUENCE</scope>
    <source>
        <strain evidence="2">CBS 102054</strain>
    </source>
</reference>
<gene>
    <name evidence="2" type="ORF">BDP81DRAFT_501785</name>
</gene>
<accession>A0AAI9ZGU2</accession>
<evidence type="ECO:0000256" key="1">
    <source>
        <dbReference type="SAM" id="MobiDB-lite"/>
    </source>
</evidence>
<protein>
    <recommendedName>
        <fullName evidence="4">Nudix hydrolase domain-containing protein</fullName>
    </recommendedName>
</protein>
<dbReference type="GeneID" id="85480404"/>
<sequence length="403" mass="45845">MHTESSKSNTVIQEENTFKSTASFPAISMSTPKPPYKFNKLLELVKAYNNFQRTSDYWEFGYYLAKNKNAWIKLGFIRPQEAQRLQGYKSQLGGYLSFDTQQKHIQLDSIHVQDSATVVEAIKAIRVILSQLPKTGEKHEGNFGTGLWEDNDEMWPLYGFGFLTGFLCGLSPIFGIVTTGVHLNVYKREGATFRIWVAQRSEKKNFPRMYDQCAAGGYQYQLTQPKAKAKPKQPKTEDYGESNDVSTKACIEREVKEELRQGLPENWITRVEGPHAIQFAYIRDDRSGEHLDGFPELGVKIAYDLELKSGENPEFKKLNLNEVSGVTSFLVDEIVNLLLKDQFKPNCALVMVAFLIRLGCLGKYASAQDIGDIEKMLRKHPAVDVLPHWELSQEPKTSGQKRR</sequence>
<evidence type="ECO:0008006" key="4">
    <source>
        <dbReference type="Google" id="ProtNLM"/>
    </source>
</evidence>
<dbReference type="InterPro" id="IPR015797">
    <property type="entry name" value="NUDIX_hydrolase-like_dom_sf"/>
</dbReference>
<comment type="caution">
    <text evidence="2">The sequence shown here is derived from an EMBL/GenBank/DDBJ whole genome shotgun (WGS) entry which is preliminary data.</text>
</comment>
<proteinExistence type="predicted"/>
<dbReference type="RefSeq" id="XP_060440201.1">
    <property type="nucleotide sequence ID" value="XM_060595542.1"/>
</dbReference>
<dbReference type="AlphaFoldDB" id="A0AAI9ZGU2"/>